<name>A0AAJ0QUN5_ACIBA</name>
<evidence type="ECO:0000313" key="3">
    <source>
        <dbReference type="Proteomes" id="UP000076296"/>
    </source>
</evidence>
<evidence type="ECO:0000256" key="1">
    <source>
        <dbReference type="SAM" id="Phobius"/>
    </source>
</evidence>
<proteinExistence type="predicted"/>
<evidence type="ECO:0000313" key="2">
    <source>
        <dbReference type="EMBL" id="KZA13358.1"/>
    </source>
</evidence>
<comment type="caution">
    <text evidence="2">The sequence shown here is derived from an EMBL/GenBank/DDBJ whole genome shotgun (WGS) entry which is preliminary data.</text>
</comment>
<keyword evidence="1" id="KW-0472">Membrane</keyword>
<keyword evidence="1" id="KW-1133">Transmembrane helix</keyword>
<sequence>MIPDLQKMNQFSSFSFEYRSTALLCIYSLGMLVLIPHTQLLPTSLKHSRSTRRTPYSSLVTLKTKSQSVSFLHSPCEVEPSHSSDTALIQDLMAVFGNDTLWSRAAQRKHPYKTFGKVKKKASTLHVSENNPLTASWNTISTWMPFENDLDLGSNSESDVYVQFLAKKKWNLRHNMSLDTEQIFRYGSTSRNYTETTLNLTQKMQDNTLFSNTFNVNKSGKEDYNWGNWTFQQFEFVKDNRLTYGIYSGGVYANNDIRLNSWGPYISWRQPIWRDWIFMQNDLNFFNHLDDDPKHQLSVQMNLEANF</sequence>
<keyword evidence="1" id="KW-0812">Transmembrane</keyword>
<dbReference type="Proteomes" id="UP000076296">
    <property type="component" value="Unassembled WGS sequence"/>
</dbReference>
<organism evidence="2 3">
    <name type="scientific">Acinetobacter baumannii</name>
    <dbReference type="NCBI Taxonomy" id="470"/>
    <lineage>
        <taxon>Bacteria</taxon>
        <taxon>Pseudomonadati</taxon>
        <taxon>Pseudomonadota</taxon>
        <taxon>Gammaproteobacteria</taxon>
        <taxon>Moraxellales</taxon>
        <taxon>Moraxellaceae</taxon>
        <taxon>Acinetobacter</taxon>
        <taxon>Acinetobacter calcoaceticus/baumannii complex</taxon>
    </lineage>
</organism>
<dbReference type="EMBL" id="LRDT01000040">
    <property type="protein sequence ID" value="KZA13358.1"/>
    <property type="molecule type" value="Genomic_DNA"/>
</dbReference>
<dbReference type="AlphaFoldDB" id="A0AAJ0QUN5"/>
<feature type="transmembrane region" description="Helical" evidence="1">
    <location>
        <begin position="21"/>
        <end position="41"/>
    </location>
</feature>
<evidence type="ECO:0008006" key="4">
    <source>
        <dbReference type="Google" id="ProtNLM"/>
    </source>
</evidence>
<protein>
    <recommendedName>
        <fullName evidence="4">Selenocysteine synthase</fullName>
    </recommendedName>
</protein>
<accession>A0AAJ0QUN5</accession>
<gene>
    <name evidence="2" type="ORF">LV35_03028</name>
</gene>
<reference evidence="2 3" key="1">
    <citation type="submission" date="2016-01" db="EMBL/GenBank/DDBJ databases">
        <title>Draft sequences of Acinetobacter baumannii isolates from wounded military personnel.</title>
        <authorList>
            <person name="Arivett B.A."/>
            <person name="Fiester S.E."/>
            <person name="Ream D.C."/>
            <person name="Actis L.A."/>
        </authorList>
    </citation>
    <scope>NUCLEOTIDE SEQUENCE [LARGE SCALE GENOMIC DNA]</scope>
    <source>
        <strain evidence="2 3">AB2828</strain>
    </source>
</reference>